<dbReference type="GO" id="GO:0016887">
    <property type="term" value="F:ATP hydrolysis activity"/>
    <property type="evidence" value="ECO:0007669"/>
    <property type="project" value="TreeGrafter"/>
</dbReference>
<comment type="caution">
    <text evidence="5">The sequence shown here is derived from an EMBL/GenBank/DDBJ whole genome shotgun (WGS) entry which is preliminary data.</text>
</comment>
<dbReference type="OrthoDB" id="908794at2759"/>
<dbReference type="Gene3D" id="1.10.1780.10">
    <property type="entry name" value="Clp, N-terminal domain"/>
    <property type="match status" value="1"/>
</dbReference>
<dbReference type="EMBL" id="PKPP01015124">
    <property type="protein sequence ID" value="PWA38929.1"/>
    <property type="molecule type" value="Genomic_DNA"/>
</dbReference>
<proteinExistence type="predicted"/>
<dbReference type="PROSITE" id="PS51903">
    <property type="entry name" value="CLP_R"/>
    <property type="match status" value="1"/>
</dbReference>
<dbReference type="SUPFAM" id="SSF81923">
    <property type="entry name" value="Double Clp-N motif"/>
    <property type="match status" value="1"/>
</dbReference>
<dbReference type="GO" id="GO:0005737">
    <property type="term" value="C:cytoplasm"/>
    <property type="evidence" value="ECO:0007669"/>
    <property type="project" value="TreeGrafter"/>
</dbReference>
<feature type="domain" description="Clp R" evidence="4">
    <location>
        <begin position="4"/>
        <end position="148"/>
    </location>
</feature>
<reference evidence="5 6" key="1">
    <citation type="journal article" date="2018" name="Mol. Plant">
        <title>The genome of Artemisia annua provides insight into the evolution of Asteraceae family and artemisinin biosynthesis.</title>
        <authorList>
            <person name="Shen Q."/>
            <person name="Zhang L."/>
            <person name="Liao Z."/>
            <person name="Wang S."/>
            <person name="Yan T."/>
            <person name="Shi P."/>
            <person name="Liu M."/>
            <person name="Fu X."/>
            <person name="Pan Q."/>
            <person name="Wang Y."/>
            <person name="Lv Z."/>
            <person name="Lu X."/>
            <person name="Zhang F."/>
            <person name="Jiang W."/>
            <person name="Ma Y."/>
            <person name="Chen M."/>
            <person name="Hao X."/>
            <person name="Li L."/>
            <person name="Tang Y."/>
            <person name="Lv G."/>
            <person name="Zhou Y."/>
            <person name="Sun X."/>
            <person name="Brodelius P.E."/>
            <person name="Rose J.K.C."/>
            <person name="Tang K."/>
        </authorList>
    </citation>
    <scope>NUCLEOTIDE SEQUENCE [LARGE SCALE GENOMIC DNA]</scope>
    <source>
        <strain evidence="6">cv. Huhao1</strain>
        <tissue evidence="5">Leaf</tissue>
    </source>
</reference>
<dbReference type="Proteomes" id="UP000245207">
    <property type="component" value="Unassembled WGS sequence"/>
</dbReference>
<dbReference type="Pfam" id="PF02861">
    <property type="entry name" value="Clp_N"/>
    <property type="match status" value="1"/>
</dbReference>
<evidence type="ECO:0000313" key="5">
    <source>
        <dbReference type="EMBL" id="PWA38929.1"/>
    </source>
</evidence>
<accession>A0A2U1KQ98</accession>
<sequence>MLDPDTFTRLTYDTLMAAHDIAKAKGHEEFTLLHVAAASISFWNILFKQAITNVDDEETSNRAEYVFNEALRKLHSQSTTLDCVLVYTHVLVTLRWAQKLQRRTGDTYLAYDHLMLGLLQRSKIVDLLHEAKVSVSRLKTEVQHFRGKDFRVQSAFGDNRMVKYRALKTYGHDLVEQDSKLGPVIGRDEEIERVIMILLKKTKNNPLLIREPGVGCCPKVSVVYVCVCLCVDDLEGFEKIRRCVAHVKDKEIRANWAKKTG</sequence>
<gene>
    <name evidence="5" type="ORF">CTI12_AA576900</name>
</gene>
<dbReference type="GO" id="GO:0005524">
    <property type="term" value="F:ATP binding"/>
    <property type="evidence" value="ECO:0007669"/>
    <property type="project" value="UniProtKB-KW"/>
</dbReference>
<evidence type="ECO:0000313" key="6">
    <source>
        <dbReference type="Proteomes" id="UP000245207"/>
    </source>
</evidence>
<dbReference type="InterPro" id="IPR027417">
    <property type="entry name" value="P-loop_NTPase"/>
</dbReference>
<dbReference type="InterPro" id="IPR004176">
    <property type="entry name" value="Clp_R_N"/>
</dbReference>
<dbReference type="GO" id="GO:0034605">
    <property type="term" value="P:cellular response to heat"/>
    <property type="evidence" value="ECO:0007669"/>
    <property type="project" value="TreeGrafter"/>
</dbReference>
<dbReference type="InterPro" id="IPR036628">
    <property type="entry name" value="Clp_N_dom_sf"/>
</dbReference>
<protein>
    <submittedName>
        <fullName evidence="5">Chaperone protein ClpB</fullName>
    </submittedName>
</protein>
<keyword evidence="2" id="KW-0067">ATP-binding</keyword>
<keyword evidence="6" id="KW-1185">Reference proteome</keyword>
<keyword evidence="1" id="KW-0547">Nucleotide-binding</keyword>
<dbReference type="InterPro" id="IPR050130">
    <property type="entry name" value="ClpA_ClpB"/>
</dbReference>
<dbReference type="PANTHER" id="PTHR11638">
    <property type="entry name" value="ATP-DEPENDENT CLP PROTEASE"/>
    <property type="match status" value="1"/>
</dbReference>
<evidence type="ECO:0000256" key="3">
    <source>
        <dbReference type="PROSITE-ProRule" id="PRU01251"/>
    </source>
</evidence>
<evidence type="ECO:0000256" key="2">
    <source>
        <dbReference type="ARBA" id="ARBA00022840"/>
    </source>
</evidence>
<evidence type="ECO:0000259" key="4">
    <source>
        <dbReference type="PROSITE" id="PS51903"/>
    </source>
</evidence>
<keyword evidence="3" id="KW-0677">Repeat</keyword>
<dbReference type="PANTHER" id="PTHR11638:SF18">
    <property type="entry name" value="HEAT SHOCK PROTEIN 104"/>
    <property type="match status" value="1"/>
</dbReference>
<evidence type="ECO:0000256" key="1">
    <source>
        <dbReference type="ARBA" id="ARBA00022741"/>
    </source>
</evidence>
<dbReference type="STRING" id="35608.A0A2U1KQ98"/>
<organism evidence="5 6">
    <name type="scientific">Artemisia annua</name>
    <name type="common">Sweet wormwood</name>
    <dbReference type="NCBI Taxonomy" id="35608"/>
    <lineage>
        <taxon>Eukaryota</taxon>
        <taxon>Viridiplantae</taxon>
        <taxon>Streptophyta</taxon>
        <taxon>Embryophyta</taxon>
        <taxon>Tracheophyta</taxon>
        <taxon>Spermatophyta</taxon>
        <taxon>Magnoliopsida</taxon>
        <taxon>eudicotyledons</taxon>
        <taxon>Gunneridae</taxon>
        <taxon>Pentapetalae</taxon>
        <taxon>asterids</taxon>
        <taxon>campanulids</taxon>
        <taxon>Asterales</taxon>
        <taxon>Asteraceae</taxon>
        <taxon>Asteroideae</taxon>
        <taxon>Anthemideae</taxon>
        <taxon>Artemisiinae</taxon>
        <taxon>Artemisia</taxon>
    </lineage>
</organism>
<dbReference type="AlphaFoldDB" id="A0A2U1KQ98"/>
<dbReference type="Gene3D" id="3.40.50.300">
    <property type="entry name" value="P-loop containing nucleotide triphosphate hydrolases"/>
    <property type="match status" value="1"/>
</dbReference>
<name>A0A2U1KQ98_ARTAN</name>